<dbReference type="Pfam" id="PF01638">
    <property type="entry name" value="HxlR"/>
    <property type="match status" value="1"/>
</dbReference>
<reference evidence="5 6" key="1">
    <citation type="submission" date="2017-04" db="EMBL/GenBank/DDBJ databases">
        <title>Novel microbial lineages endemic to geothermal iron-oxide mats fill important gaps in the evolutionary history of Archaea.</title>
        <authorList>
            <person name="Jay Z.J."/>
            <person name="Beam J.P."/>
            <person name="Dlakic M."/>
            <person name="Rusch D.B."/>
            <person name="Kozubal M.A."/>
            <person name="Inskeep W.P."/>
        </authorList>
    </citation>
    <scope>NUCLEOTIDE SEQUENCE [LARGE SCALE GENOMIC DNA]</scope>
    <source>
        <strain evidence="5">OSP_D</strain>
    </source>
</reference>
<keyword evidence="3" id="KW-0804">Transcription</keyword>
<proteinExistence type="predicted"/>
<gene>
    <name evidence="5" type="ORF">B9Q03_06070</name>
</gene>
<evidence type="ECO:0000256" key="2">
    <source>
        <dbReference type="ARBA" id="ARBA00023125"/>
    </source>
</evidence>
<comment type="caution">
    <text evidence="5">The sequence shown here is derived from an EMBL/GenBank/DDBJ whole genome shotgun (WGS) entry which is preliminary data.</text>
</comment>
<dbReference type="PANTHER" id="PTHR33204">
    <property type="entry name" value="TRANSCRIPTIONAL REGULATOR, MARR FAMILY"/>
    <property type="match status" value="1"/>
</dbReference>
<dbReference type="Proteomes" id="UP000240322">
    <property type="component" value="Unassembled WGS sequence"/>
</dbReference>
<evidence type="ECO:0000256" key="1">
    <source>
        <dbReference type="ARBA" id="ARBA00023015"/>
    </source>
</evidence>
<keyword evidence="1" id="KW-0805">Transcription regulation</keyword>
<evidence type="ECO:0000256" key="3">
    <source>
        <dbReference type="ARBA" id="ARBA00023163"/>
    </source>
</evidence>
<dbReference type="EMBL" id="NEXE01000048">
    <property type="protein sequence ID" value="PSN90765.1"/>
    <property type="molecule type" value="Genomic_DNA"/>
</dbReference>
<organism evidence="5 6">
    <name type="scientific">Candidatus Marsarchaeota G2 archaeon OSP_D</name>
    <dbReference type="NCBI Taxonomy" id="1978157"/>
    <lineage>
        <taxon>Archaea</taxon>
        <taxon>Candidatus Marsarchaeota</taxon>
        <taxon>Candidatus Marsarchaeota group 2</taxon>
    </lineage>
</organism>
<dbReference type="InterPro" id="IPR002577">
    <property type="entry name" value="HTH_HxlR"/>
</dbReference>
<accession>A0A2R6AWJ7</accession>
<dbReference type="SUPFAM" id="SSF46785">
    <property type="entry name" value="Winged helix' DNA-binding domain"/>
    <property type="match status" value="1"/>
</dbReference>
<dbReference type="Gene3D" id="1.10.10.10">
    <property type="entry name" value="Winged helix-like DNA-binding domain superfamily/Winged helix DNA-binding domain"/>
    <property type="match status" value="1"/>
</dbReference>
<dbReference type="AlphaFoldDB" id="A0A2R6AWJ7"/>
<dbReference type="InterPro" id="IPR036390">
    <property type="entry name" value="WH_DNA-bd_sf"/>
</dbReference>
<dbReference type="PROSITE" id="PS51118">
    <property type="entry name" value="HTH_HXLR"/>
    <property type="match status" value="1"/>
</dbReference>
<sequence>MPTTKILSGKPVLSKLVDLDEESVRTCHKIVEGYNDLIKTWTLPVIHALGLKTPARFNELKRRIAGISATSLAERLSELEKKGIIERRVLPQRPVRVEYTFTEKGWELYHILNELAEWIKKYHLPGEGGQTEAYNVS</sequence>
<dbReference type="InterPro" id="IPR036388">
    <property type="entry name" value="WH-like_DNA-bd_sf"/>
</dbReference>
<dbReference type="GO" id="GO:0003677">
    <property type="term" value="F:DNA binding"/>
    <property type="evidence" value="ECO:0007669"/>
    <property type="project" value="UniProtKB-KW"/>
</dbReference>
<protein>
    <recommendedName>
        <fullName evidence="4">HTH hxlR-type domain-containing protein</fullName>
    </recommendedName>
</protein>
<evidence type="ECO:0000313" key="5">
    <source>
        <dbReference type="EMBL" id="PSN90765.1"/>
    </source>
</evidence>
<keyword evidence="2" id="KW-0238">DNA-binding</keyword>
<dbReference type="PANTHER" id="PTHR33204:SF18">
    <property type="entry name" value="TRANSCRIPTIONAL REGULATORY PROTEIN"/>
    <property type="match status" value="1"/>
</dbReference>
<evidence type="ECO:0000313" key="6">
    <source>
        <dbReference type="Proteomes" id="UP000240322"/>
    </source>
</evidence>
<evidence type="ECO:0000259" key="4">
    <source>
        <dbReference type="PROSITE" id="PS51118"/>
    </source>
</evidence>
<name>A0A2R6AWJ7_9ARCH</name>
<feature type="domain" description="HTH hxlR-type" evidence="4">
    <location>
        <begin position="27"/>
        <end position="127"/>
    </location>
</feature>